<evidence type="ECO:0000313" key="2">
    <source>
        <dbReference type="Proteomes" id="UP001143910"/>
    </source>
</evidence>
<comment type="caution">
    <text evidence="1">The sequence shown here is derived from an EMBL/GenBank/DDBJ whole genome shotgun (WGS) entry which is preliminary data.</text>
</comment>
<accession>A0ACC1NSK6</accession>
<organism evidence="1 2">
    <name type="scientific">Zarea fungicola</name>
    <dbReference type="NCBI Taxonomy" id="93591"/>
    <lineage>
        <taxon>Eukaryota</taxon>
        <taxon>Fungi</taxon>
        <taxon>Dikarya</taxon>
        <taxon>Ascomycota</taxon>
        <taxon>Pezizomycotina</taxon>
        <taxon>Sordariomycetes</taxon>
        <taxon>Hypocreomycetidae</taxon>
        <taxon>Hypocreales</taxon>
        <taxon>Cordycipitaceae</taxon>
        <taxon>Zarea</taxon>
    </lineage>
</organism>
<name>A0ACC1NSK6_9HYPO</name>
<reference evidence="1" key="1">
    <citation type="submission" date="2022-08" db="EMBL/GenBank/DDBJ databases">
        <title>Genome Sequence of Lecanicillium fungicola.</title>
        <authorList>
            <person name="Buettner E."/>
        </authorList>
    </citation>
    <scope>NUCLEOTIDE SEQUENCE</scope>
    <source>
        <strain evidence="1">Babe33</strain>
    </source>
</reference>
<keyword evidence="2" id="KW-1185">Reference proteome</keyword>
<sequence>MTREKDPAGPSGLTKTSTLPPESVVDAVPTYLTGVRLFLVMVALMLGMFLIALDMNIVSTAIPKITDEFHSVDSIGWYASSFFLTLACFQAPWGKAYTYFPLKSTFFASIVLFEAGSLITAVSRNNTTFIVGRAITGVGGAGITGGAFIITAFSAPLNRVSAYLGIMGAIFCCASVCGPLLGGVFTDKASWRWCFYLNLPVGGLVLLILFFFFHEPASHRPQVATAKAIFLQMDPLGVALIVAATVCYCLALEWGGVTQTWSASKTIGTLVGWILLCLAFVVDQWLQGSNALIAASFLKRREIAVCCGFIFFLNSANFLLLYNLPIYFQAINSDSAMGSGIRILPLMISSSFSTLLSGVLLNHVGGRFHLFMLGGSTLLTIGAGLVYTLGIHPTPAQYIGYQILVGIGVGGSIQIPVIVAQAMVDGPDKPIVTSMVLFFQLISGALSVSAAQSIFNNKLISGLQVHAPSVSVTEVFAAGATEIRHEFPSSELPGILIAYQEGIKSSWAMGIALSGMAVLASVVRL</sequence>
<evidence type="ECO:0000313" key="1">
    <source>
        <dbReference type="EMBL" id="KAJ2982272.1"/>
    </source>
</evidence>
<dbReference type="Proteomes" id="UP001143910">
    <property type="component" value="Unassembled WGS sequence"/>
</dbReference>
<protein>
    <submittedName>
        <fullName evidence="1">Uncharacterized protein</fullName>
    </submittedName>
</protein>
<gene>
    <name evidence="1" type="ORF">NQ176_g1492</name>
</gene>
<proteinExistence type="predicted"/>
<dbReference type="EMBL" id="JANJQO010000085">
    <property type="protein sequence ID" value="KAJ2982272.1"/>
    <property type="molecule type" value="Genomic_DNA"/>
</dbReference>